<feature type="domain" description="Myosin motor" evidence="7">
    <location>
        <begin position="9"/>
        <end position="104"/>
    </location>
</feature>
<keyword evidence="9" id="KW-1185">Reference proteome</keyword>
<dbReference type="PROSITE" id="PS51456">
    <property type="entry name" value="MYOSIN_MOTOR"/>
    <property type="match status" value="1"/>
</dbReference>
<evidence type="ECO:0000256" key="5">
    <source>
        <dbReference type="ARBA" id="ARBA00023203"/>
    </source>
</evidence>
<sequence>MASFSSTEYGKTDFVLLDQLTEEAFMQNLKLRFKMGKIYSYIGEVVVSVNPYKQMAVYETQYVDDYRGREMYEREPHIFALADAAYRSMKRTGRDCCIVISGIP</sequence>
<dbReference type="GO" id="GO:0005886">
    <property type="term" value="C:plasma membrane"/>
    <property type="evidence" value="ECO:0007669"/>
    <property type="project" value="TreeGrafter"/>
</dbReference>
<dbReference type="PRINTS" id="PR00193">
    <property type="entry name" value="MYOSINHEAVY"/>
</dbReference>
<organism evidence="8 9">
    <name type="scientific">Geodia barretti</name>
    <name type="common">Barrett's horny sponge</name>
    <dbReference type="NCBI Taxonomy" id="519541"/>
    <lineage>
        <taxon>Eukaryota</taxon>
        <taxon>Metazoa</taxon>
        <taxon>Porifera</taxon>
        <taxon>Demospongiae</taxon>
        <taxon>Heteroscleromorpha</taxon>
        <taxon>Tetractinellida</taxon>
        <taxon>Astrophorina</taxon>
        <taxon>Geodiidae</taxon>
        <taxon>Geodia</taxon>
    </lineage>
</organism>
<dbReference type="GO" id="GO:0000146">
    <property type="term" value="F:microfilament motor activity"/>
    <property type="evidence" value="ECO:0007669"/>
    <property type="project" value="TreeGrafter"/>
</dbReference>
<keyword evidence="2" id="KW-0067">ATP-binding</keyword>
<accession>A0AA35R800</accession>
<dbReference type="InterPro" id="IPR036961">
    <property type="entry name" value="Kinesin_motor_dom_sf"/>
</dbReference>
<protein>
    <submittedName>
        <fullName evidence="8">Unconventional myosin-Id</fullName>
    </submittedName>
</protein>
<evidence type="ECO:0000256" key="3">
    <source>
        <dbReference type="ARBA" id="ARBA00023123"/>
    </source>
</evidence>
<dbReference type="GO" id="GO:0007015">
    <property type="term" value="P:actin filament organization"/>
    <property type="evidence" value="ECO:0007669"/>
    <property type="project" value="TreeGrafter"/>
</dbReference>
<evidence type="ECO:0000256" key="1">
    <source>
        <dbReference type="ARBA" id="ARBA00022741"/>
    </source>
</evidence>
<dbReference type="GO" id="GO:0016459">
    <property type="term" value="C:myosin complex"/>
    <property type="evidence" value="ECO:0007669"/>
    <property type="project" value="UniProtKB-KW"/>
</dbReference>
<dbReference type="GO" id="GO:0005737">
    <property type="term" value="C:cytoplasm"/>
    <property type="evidence" value="ECO:0007669"/>
    <property type="project" value="TreeGrafter"/>
</dbReference>
<keyword evidence="5 6" id="KW-0009">Actin-binding</keyword>
<dbReference type="GO" id="GO:0030048">
    <property type="term" value="P:actin filament-based movement"/>
    <property type="evidence" value="ECO:0007669"/>
    <property type="project" value="TreeGrafter"/>
</dbReference>
<dbReference type="PANTHER" id="PTHR13140:SF713">
    <property type="entry name" value="UNCONVENTIONAL MYOSIN ID"/>
    <property type="match status" value="1"/>
</dbReference>
<dbReference type="Proteomes" id="UP001174909">
    <property type="component" value="Unassembled WGS sequence"/>
</dbReference>
<dbReference type="EMBL" id="CASHTH010000635">
    <property type="protein sequence ID" value="CAI8005806.1"/>
    <property type="molecule type" value="Genomic_DNA"/>
</dbReference>
<evidence type="ECO:0000313" key="8">
    <source>
        <dbReference type="EMBL" id="CAI8005806.1"/>
    </source>
</evidence>
<comment type="caution">
    <text evidence="8">The sequence shown here is derived from an EMBL/GenBank/DDBJ whole genome shotgun (WGS) entry which is preliminary data.</text>
</comment>
<keyword evidence="1" id="KW-0547">Nucleotide-binding</keyword>
<evidence type="ECO:0000256" key="4">
    <source>
        <dbReference type="ARBA" id="ARBA00023175"/>
    </source>
</evidence>
<keyword evidence="4" id="KW-0505">Motor protein</keyword>
<proteinExistence type="inferred from homology"/>
<dbReference type="Gene3D" id="3.40.850.10">
    <property type="entry name" value="Kinesin motor domain"/>
    <property type="match status" value="1"/>
</dbReference>
<dbReference type="GO" id="GO:0005902">
    <property type="term" value="C:microvillus"/>
    <property type="evidence" value="ECO:0007669"/>
    <property type="project" value="TreeGrafter"/>
</dbReference>
<evidence type="ECO:0000313" key="9">
    <source>
        <dbReference type="Proteomes" id="UP001174909"/>
    </source>
</evidence>
<evidence type="ECO:0000256" key="2">
    <source>
        <dbReference type="ARBA" id="ARBA00022840"/>
    </source>
</evidence>
<dbReference type="PANTHER" id="PTHR13140">
    <property type="entry name" value="MYOSIN"/>
    <property type="match status" value="1"/>
</dbReference>
<dbReference type="Pfam" id="PF00063">
    <property type="entry name" value="Myosin_head"/>
    <property type="match status" value="1"/>
</dbReference>
<dbReference type="InterPro" id="IPR027417">
    <property type="entry name" value="P-loop_NTPase"/>
</dbReference>
<evidence type="ECO:0000259" key="7">
    <source>
        <dbReference type="PROSITE" id="PS51456"/>
    </source>
</evidence>
<comment type="similarity">
    <text evidence="6">Belongs to the TRAFAC class myosin-kinesin ATPase superfamily. Myosin family.</text>
</comment>
<comment type="caution">
    <text evidence="6">Lacks conserved residue(s) required for the propagation of feature annotation.</text>
</comment>
<dbReference type="GO" id="GO:0005524">
    <property type="term" value="F:ATP binding"/>
    <property type="evidence" value="ECO:0007669"/>
    <property type="project" value="UniProtKB-KW"/>
</dbReference>
<gene>
    <name evidence="8" type="ORF">GBAR_LOCUS4409</name>
</gene>
<dbReference type="SUPFAM" id="SSF52540">
    <property type="entry name" value="P-loop containing nucleoside triphosphate hydrolases"/>
    <property type="match status" value="1"/>
</dbReference>
<reference evidence="8" key="1">
    <citation type="submission" date="2023-03" db="EMBL/GenBank/DDBJ databases">
        <authorList>
            <person name="Steffen K."/>
            <person name="Cardenas P."/>
        </authorList>
    </citation>
    <scope>NUCLEOTIDE SEQUENCE</scope>
</reference>
<dbReference type="GO" id="GO:0006897">
    <property type="term" value="P:endocytosis"/>
    <property type="evidence" value="ECO:0007669"/>
    <property type="project" value="TreeGrafter"/>
</dbReference>
<keyword evidence="3 6" id="KW-0518">Myosin</keyword>
<dbReference type="GO" id="GO:0051015">
    <property type="term" value="F:actin filament binding"/>
    <property type="evidence" value="ECO:0007669"/>
    <property type="project" value="TreeGrafter"/>
</dbReference>
<dbReference type="AlphaFoldDB" id="A0AA35R800"/>
<dbReference type="InterPro" id="IPR001609">
    <property type="entry name" value="Myosin_head_motor_dom-like"/>
</dbReference>
<evidence type="ECO:0000256" key="6">
    <source>
        <dbReference type="PROSITE-ProRule" id="PRU00782"/>
    </source>
</evidence>
<name>A0AA35R800_GEOBA</name>